<reference evidence="4 5" key="1">
    <citation type="journal article" date="2021" name="Commun. Biol.">
        <title>The genome of Shorea leprosula (Dipterocarpaceae) highlights the ecological relevance of drought in aseasonal tropical rainforests.</title>
        <authorList>
            <person name="Ng K.K.S."/>
            <person name="Kobayashi M.J."/>
            <person name="Fawcett J.A."/>
            <person name="Hatakeyama M."/>
            <person name="Paape T."/>
            <person name="Ng C.H."/>
            <person name="Ang C.C."/>
            <person name="Tnah L.H."/>
            <person name="Lee C.T."/>
            <person name="Nishiyama T."/>
            <person name="Sese J."/>
            <person name="O'Brien M.J."/>
            <person name="Copetti D."/>
            <person name="Mohd Noor M.I."/>
            <person name="Ong R.C."/>
            <person name="Putra M."/>
            <person name="Sireger I.Z."/>
            <person name="Indrioko S."/>
            <person name="Kosugi Y."/>
            <person name="Izuno A."/>
            <person name="Isagi Y."/>
            <person name="Lee S.L."/>
            <person name="Shimizu K.K."/>
        </authorList>
    </citation>
    <scope>NUCLEOTIDE SEQUENCE [LARGE SCALE GENOMIC DNA]</scope>
    <source>
        <strain evidence="4">214</strain>
    </source>
</reference>
<dbReference type="Pfam" id="PF02519">
    <property type="entry name" value="Auxin_inducible"/>
    <property type="match status" value="1"/>
</dbReference>
<dbReference type="EMBL" id="BPVZ01000010">
    <property type="protein sequence ID" value="GKU96202.1"/>
    <property type="molecule type" value="Genomic_DNA"/>
</dbReference>
<organism evidence="4 5">
    <name type="scientific">Rubroshorea leprosula</name>
    <dbReference type="NCBI Taxonomy" id="152421"/>
    <lineage>
        <taxon>Eukaryota</taxon>
        <taxon>Viridiplantae</taxon>
        <taxon>Streptophyta</taxon>
        <taxon>Embryophyta</taxon>
        <taxon>Tracheophyta</taxon>
        <taxon>Spermatophyta</taxon>
        <taxon>Magnoliopsida</taxon>
        <taxon>eudicotyledons</taxon>
        <taxon>Gunneridae</taxon>
        <taxon>Pentapetalae</taxon>
        <taxon>rosids</taxon>
        <taxon>malvids</taxon>
        <taxon>Malvales</taxon>
        <taxon>Dipterocarpaceae</taxon>
        <taxon>Rubroshorea</taxon>
    </lineage>
</organism>
<comment type="similarity">
    <text evidence="1">Belongs to the ARG7 family.</text>
</comment>
<evidence type="ECO:0000256" key="3">
    <source>
        <dbReference type="ARBA" id="ARBA00022604"/>
    </source>
</evidence>
<dbReference type="Proteomes" id="UP001054252">
    <property type="component" value="Unassembled WGS sequence"/>
</dbReference>
<proteinExistence type="inferred from homology"/>
<gene>
    <name evidence="4" type="ORF">SLEP1_g9466</name>
</gene>
<dbReference type="GO" id="GO:0009733">
    <property type="term" value="P:response to auxin"/>
    <property type="evidence" value="ECO:0007669"/>
    <property type="project" value="InterPro"/>
</dbReference>
<keyword evidence="2" id="KW-0217">Developmental protein</keyword>
<dbReference type="AlphaFoldDB" id="A0AAV5I4Z7"/>
<evidence type="ECO:0008006" key="6">
    <source>
        <dbReference type="Google" id="ProtNLM"/>
    </source>
</evidence>
<dbReference type="PANTHER" id="PTHR31374:SF118">
    <property type="entry name" value="OS01G0924966 PROTEIN"/>
    <property type="match status" value="1"/>
</dbReference>
<evidence type="ECO:0000256" key="1">
    <source>
        <dbReference type="ARBA" id="ARBA00006974"/>
    </source>
</evidence>
<name>A0AAV5I4Z7_9ROSI</name>
<dbReference type="InterPro" id="IPR003676">
    <property type="entry name" value="SAUR_fam"/>
</dbReference>
<sequence>MEASKEKGKTSNNLITKTWERCKSVGRGRMSSSSGTVRALMKKSKSWSMITDAAGDSEDCVRKQPTSRRVATEKGCFSVYVGPEKQRFVIKTEYVNHSLFKVLLEEAETEYGFNSGGPLVLPCNVDSFCKVLLAIDDSSAVKDIPSKLGCGFPKGYGAYRLLNSPRMITVKQS</sequence>
<comment type="caution">
    <text evidence="4">The sequence shown here is derived from an EMBL/GenBank/DDBJ whole genome shotgun (WGS) entry which is preliminary data.</text>
</comment>
<dbReference type="PANTHER" id="PTHR31374">
    <property type="entry name" value="AUXIN-INDUCED PROTEIN-LIKE-RELATED"/>
    <property type="match status" value="1"/>
</dbReference>
<protein>
    <recommendedName>
        <fullName evidence="6">Small auxin up regulated protein</fullName>
    </recommendedName>
</protein>
<accession>A0AAV5I4Z7</accession>
<evidence type="ECO:0000256" key="2">
    <source>
        <dbReference type="ARBA" id="ARBA00022473"/>
    </source>
</evidence>
<evidence type="ECO:0000313" key="5">
    <source>
        <dbReference type="Proteomes" id="UP001054252"/>
    </source>
</evidence>
<keyword evidence="5" id="KW-1185">Reference proteome</keyword>
<keyword evidence="3" id="KW-0341">Growth regulation</keyword>
<evidence type="ECO:0000313" key="4">
    <source>
        <dbReference type="EMBL" id="GKU96202.1"/>
    </source>
</evidence>